<organism evidence="1 2">
    <name type="scientific">Phytohabitans aurantiacus</name>
    <dbReference type="NCBI Taxonomy" id="3016789"/>
    <lineage>
        <taxon>Bacteria</taxon>
        <taxon>Bacillati</taxon>
        <taxon>Actinomycetota</taxon>
        <taxon>Actinomycetes</taxon>
        <taxon>Micromonosporales</taxon>
        <taxon>Micromonosporaceae</taxon>
    </lineage>
</organism>
<accession>A0ABQ5QQE0</accession>
<evidence type="ECO:0000313" key="1">
    <source>
        <dbReference type="EMBL" id="GLH96102.1"/>
    </source>
</evidence>
<protein>
    <submittedName>
        <fullName evidence="1">Uncharacterized protein</fullName>
    </submittedName>
</protein>
<keyword evidence="2" id="KW-1185">Reference proteome</keyword>
<name>A0ABQ5QQE0_9ACTN</name>
<reference evidence="1" key="1">
    <citation type="submission" date="2022-12" db="EMBL/GenBank/DDBJ databases">
        <title>New Phytohabitans aurantiacus sp. RD004123 nov., an actinomycete isolated from soil.</title>
        <authorList>
            <person name="Triningsih D.W."/>
            <person name="Harunari E."/>
            <person name="Igarashi Y."/>
        </authorList>
    </citation>
    <scope>NUCLEOTIDE SEQUENCE</scope>
    <source>
        <strain evidence="1">RD004123</strain>
    </source>
</reference>
<dbReference type="EMBL" id="BSDI01000006">
    <property type="protein sequence ID" value="GLH96102.1"/>
    <property type="molecule type" value="Genomic_DNA"/>
</dbReference>
<comment type="caution">
    <text evidence="1">The sequence shown here is derived from an EMBL/GenBank/DDBJ whole genome shotgun (WGS) entry which is preliminary data.</text>
</comment>
<sequence>MTAGSAARRGKESKAIPIATTRESVFANTFPAMCVLRRKPFPPRPAREDYLRRT</sequence>
<gene>
    <name evidence="1" type="ORF">Pa4123_13750</name>
</gene>
<dbReference type="Proteomes" id="UP001144280">
    <property type="component" value="Unassembled WGS sequence"/>
</dbReference>
<proteinExistence type="predicted"/>
<evidence type="ECO:0000313" key="2">
    <source>
        <dbReference type="Proteomes" id="UP001144280"/>
    </source>
</evidence>